<sequence length="383" mass="42120">MEVPWAVLAVALGCGVVAFFFQLWLESALERLTEAQRTRVRSLAATTFIFAVVAVRIYRDYALAHAHRGHNVDDDACCDDDGDGYARYRRYNLSDARKRGIKDDFRSWMLRHNKPMRGDDWVIENCTYGNSVRRGAYRSFAAAERPAPAPKKRRKRVAAPVINFVHVGKAGGGTVPDRPGPSTPGHHYLITVRDPVARTISAFNWRHPCGGGGGHNLGDRTKHSMDHWELKFYTCFETVDAFAAALDPGRNDTCGELATQVFAPERPGHISHGLAFYLADVGAALRDLARTSVYLIRQESLQADVDGVAAWLKVDPELLNTTLPHAHTGYPREGDAALAPAHRAFLEAYLDDEVAYLAALENHAANGRGPKAVKRRAGLPGGG</sequence>
<keyword evidence="1" id="KW-0472">Membrane</keyword>
<protein>
    <submittedName>
        <fullName evidence="2">Glucuronyl/N-acetylglucosaminyl transferase</fullName>
    </submittedName>
</protein>
<feature type="transmembrane region" description="Helical" evidence="1">
    <location>
        <begin position="40"/>
        <end position="58"/>
    </location>
</feature>
<evidence type="ECO:0000256" key="1">
    <source>
        <dbReference type="SAM" id="Phobius"/>
    </source>
</evidence>
<evidence type="ECO:0000313" key="2">
    <source>
        <dbReference type="EMBL" id="KAK7232137.1"/>
    </source>
</evidence>
<reference evidence="2 3" key="1">
    <citation type="submission" date="2024-03" db="EMBL/GenBank/DDBJ databases">
        <title>Aureococcus anophagefferens CCMP1851 and Kratosvirus quantuckense: Draft genome of a second virus-susceptible host strain in the model system.</title>
        <authorList>
            <person name="Chase E."/>
            <person name="Truchon A.R."/>
            <person name="Schepens W."/>
            <person name="Wilhelm S.W."/>
        </authorList>
    </citation>
    <scope>NUCLEOTIDE SEQUENCE [LARGE SCALE GENOMIC DNA]</scope>
    <source>
        <strain evidence="2 3">CCMP1851</strain>
    </source>
</reference>
<keyword evidence="1" id="KW-1133">Transmembrane helix</keyword>
<keyword evidence="3" id="KW-1185">Reference proteome</keyword>
<comment type="caution">
    <text evidence="2">The sequence shown here is derived from an EMBL/GenBank/DDBJ whole genome shotgun (WGS) entry which is preliminary data.</text>
</comment>
<gene>
    <name evidence="2" type="ORF">SO694_000313108</name>
</gene>
<feature type="transmembrane region" description="Helical" evidence="1">
    <location>
        <begin position="6"/>
        <end position="28"/>
    </location>
</feature>
<organism evidence="2 3">
    <name type="scientific">Aureococcus anophagefferens</name>
    <name type="common">Harmful bloom alga</name>
    <dbReference type="NCBI Taxonomy" id="44056"/>
    <lineage>
        <taxon>Eukaryota</taxon>
        <taxon>Sar</taxon>
        <taxon>Stramenopiles</taxon>
        <taxon>Ochrophyta</taxon>
        <taxon>Pelagophyceae</taxon>
        <taxon>Pelagomonadales</taxon>
        <taxon>Pelagomonadaceae</taxon>
        <taxon>Aureococcus</taxon>
    </lineage>
</organism>
<dbReference type="GO" id="GO:0016740">
    <property type="term" value="F:transferase activity"/>
    <property type="evidence" value="ECO:0007669"/>
    <property type="project" value="UniProtKB-KW"/>
</dbReference>
<dbReference type="Proteomes" id="UP001363151">
    <property type="component" value="Unassembled WGS sequence"/>
</dbReference>
<name>A0ABR1FJT0_AURAN</name>
<accession>A0ABR1FJT0</accession>
<dbReference type="EMBL" id="JBBJCI010000371">
    <property type="protein sequence ID" value="KAK7232137.1"/>
    <property type="molecule type" value="Genomic_DNA"/>
</dbReference>
<keyword evidence="1" id="KW-0812">Transmembrane</keyword>
<evidence type="ECO:0000313" key="3">
    <source>
        <dbReference type="Proteomes" id="UP001363151"/>
    </source>
</evidence>
<proteinExistence type="predicted"/>
<keyword evidence="2" id="KW-0808">Transferase</keyword>